<protein>
    <submittedName>
        <fullName evidence="1">Uncharacterized protein</fullName>
    </submittedName>
</protein>
<organism evidence="1 2">
    <name type="scientific">Paramuricea clavata</name>
    <name type="common">Red gorgonian</name>
    <name type="synonym">Violescent sea-whip</name>
    <dbReference type="NCBI Taxonomy" id="317549"/>
    <lineage>
        <taxon>Eukaryota</taxon>
        <taxon>Metazoa</taxon>
        <taxon>Cnidaria</taxon>
        <taxon>Anthozoa</taxon>
        <taxon>Octocorallia</taxon>
        <taxon>Malacalcyonacea</taxon>
        <taxon>Plexauridae</taxon>
        <taxon>Paramuricea</taxon>
    </lineage>
</organism>
<comment type="caution">
    <text evidence="1">The sequence shown here is derived from an EMBL/GenBank/DDBJ whole genome shotgun (WGS) entry which is preliminary data.</text>
</comment>
<keyword evidence="2" id="KW-1185">Reference proteome</keyword>
<sequence length="109" mass="12054">MKTSGMKLLIAVVITVVVLATSASSTKDVRVICNYKISGKKCSDCCGRAYTHCKIYCKNLGCDPYQPHVCDVKNSNKYFMYSFNAKGCSTCTDNRRRSFESNDPSAVVN</sequence>
<dbReference type="Proteomes" id="UP001152795">
    <property type="component" value="Unassembled WGS sequence"/>
</dbReference>
<evidence type="ECO:0000313" key="2">
    <source>
        <dbReference type="Proteomes" id="UP001152795"/>
    </source>
</evidence>
<dbReference type="AlphaFoldDB" id="A0A7D9EHY8"/>
<accession>A0A7D9EHY8</accession>
<name>A0A7D9EHY8_PARCT</name>
<evidence type="ECO:0000313" key="1">
    <source>
        <dbReference type="EMBL" id="CAB4008887.1"/>
    </source>
</evidence>
<reference evidence="1" key="1">
    <citation type="submission" date="2020-04" db="EMBL/GenBank/DDBJ databases">
        <authorList>
            <person name="Alioto T."/>
            <person name="Alioto T."/>
            <person name="Gomez Garrido J."/>
        </authorList>
    </citation>
    <scope>NUCLEOTIDE SEQUENCE</scope>
    <source>
        <strain evidence="1">A484AB</strain>
    </source>
</reference>
<proteinExistence type="predicted"/>
<gene>
    <name evidence="1" type="ORF">PACLA_8A025740</name>
</gene>
<dbReference type="EMBL" id="CACRXK020006262">
    <property type="protein sequence ID" value="CAB4008887.1"/>
    <property type="molecule type" value="Genomic_DNA"/>
</dbReference>